<keyword evidence="9" id="KW-1185">Reference proteome</keyword>
<comment type="cofactor">
    <cofactor evidence="1">
        <name>Zn(2+)</name>
        <dbReference type="ChEBI" id="CHEBI:29105"/>
    </cofactor>
</comment>
<reference evidence="8 9" key="1">
    <citation type="submission" date="2020-10" db="EMBL/GenBank/DDBJ databases">
        <title>Sequencing the genomes of 1000 actinobacteria strains.</title>
        <authorList>
            <person name="Klenk H.-P."/>
        </authorList>
    </citation>
    <scope>NUCLEOTIDE SEQUENCE [LARGE SCALE GENOMIC DNA]</scope>
    <source>
        <strain evidence="8 9">DSM 15666</strain>
    </source>
</reference>
<gene>
    <name evidence="8" type="ORF">H4W27_001930</name>
</gene>
<accession>A0ABR9JFV1</accession>
<evidence type="ECO:0000256" key="4">
    <source>
        <dbReference type="ARBA" id="ARBA00022801"/>
    </source>
</evidence>
<organism evidence="8 9">
    <name type="scientific">Nesterenkonia lutea</name>
    <dbReference type="NCBI Taxonomy" id="272919"/>
    <lineage>
        <taxon>Bacteria</taxon>
        <taxon>Bacillati</taxon>
        <taxon>Actinomycetota</taxon>
        <taxon>Actinomycetes</taxon>
        <taxon>Micrococcales</taxon>
        <taxon>Micrococcaceae</taxon>
        <taxon>Nesterenkonia</taxon>
    </lineage>
</organism>
<evidence type="ECO:0000256" key="5">
    <source>
        <dbReference type="ARBA" id="ARBA00022833"/>
    </source>
</evidence>
<comment type="similarity">
    <text evidence="2">Belongs to the peptidase M14 family.</text>
</comment>
<evidence type="ECO:0000256" key="3">
    <source>
        <dbReference type="ARBA" id="ARBA00022670"/>
    </source>
</evidence>
<evidence type="ECO:0000256" key="2">
    <source>
        <dbReference type="ARBA" id="ARBA00005988"/>
    </source>
</evidence>
<keyword evidence="6" id="KW-0482">Metalloprotease</keyword>
<dbReference type="RefSeq" id="WP_192595774.1">
    <property type="nucleotide sequence ID" value="NZ_BAAALJ010000003.1"/>
</dbReference>
<dbReference type="Pfam" id="PF00246">
    <property type="entry name" value="Peptidase_M14"/>
    <property type="match status" value="1"/>
</dbReference>
<proteinExistence type="inferred from homology"/>
<sequence length="501" mass="54644">MAASNLSGLKQMHTSGLSAALAPLQREEILRRARGLPEVHHYPTVDQLNRAFAELEAEHPELMSVQQIGHSRAGDPILLYSIRGGPTAALNGLLAGGVHPNEPIGSWTMLYLARELLSDPELRSRLGASWHFLPCADPDAMRLNEGWFHDPQDRTRYFEHFYRPAGREQVEWTFPFTYKSAHFDAMLPETRALQRAIDRVRPDLYMPLHNAEAGGAYYYLSEPMEPLHELLGELPPSLGVPLHRGEPEAAHFEVLAPGVFAMGTLEEAYDWTEALGLDPFPEGSTGESSTGYARTFGTVSMVAEMPLWKHPGADDVSLTQHSYARLLEEQAQQLSSSGALLMDLLERFDAQGEKSAGSAPTEPPLLRASRAFLPLLGQAAGSQRARAAAAESQRAATVAEAHGLRGILHMLRLRFGGMFLRALRQAATADADDSAGAQRTVAGRLAAELAPEHADWLAQALAEETELEAIPIKDVAGLQYGAVLALTAHVLRERQQVSGSA</sequence>
<evidence type="ECO:0000256" key="6">
    <source>
        <dbReference type="ARBA" id="ARBA00023049"/>
    </source>
</evidence>
<evidence type="ECO:0000313" key="9">
    <source>
        <dbReference type="Proteomes" id="UP000643525"/>
    </source>
</evidence>
<protein>
    <recommendedName>
        <fullName evidence="7">Peptidase M14 domain-containing protein</fullName>
    </recommendedName>
</protein>
<keyword evidence="5" id="KW-0862">Zinc</keyword>
<comment type="caution">
    <text evidence="8">The sequence shown here is derived from an EMBL/GenBank/DDBJ whole genome shotgun (WGS) entry which is preliminary data.</text>
</comment>
<dbReference type="PANTHER" id="PTHR11705">
    <property type="entry name" value="PROTEASE FAMILY M14 CARBOXYPEPTIDASE A,B"/>
    <property type="match status" value="1"/>
</dbReference>
<keyword evidence="4" id="KW-0378">Hydrolase</keyword>
<dbReference type="InterPro" id="IPR000834">
    <property type="entry name" value="Peptidase_M14"/>
</dbReference>
<dbReference type="PANTHER" id="PTHR11705:SF143">
    <property type="entry name" value="SLL0236 PROTEIN"/>
    <property type="match status" value="1"/>
</dbReference>
<feature type="domain" description="Peptidase M14" evidence="7">
    <location>
        <begin position="51"/>
        <end position="212"/>
    </location>
</feature>
<name>A0ABR9JFV1_9MICC</name>
<dbReference type="Proteomes" id="UP000643525">
    <property type="component" value="Unassembled WGS sequence"/>
</dbReference>
<keyword evidence="3" id="KW-0645">Protease</keyword>
<dbReference type="SUPFAM" id="SSF53187">
    <property type="entry name" value="Zn-dependent exopeptidases"/>
    <property type="match status" value="1"/>
</dbReference>
<evidence type="ECO:0000256" key="1">
    <source>
        <dbReference type="ARBA" id="ARBA00001947"/>
    </source>
</evidence>
<dbReference type="Gene3D" id="3.40.630.10">
    <property type="entry name" value="Zn peptidases"/>
    <property type="match status" value="1"/>
</dbReference>
<evidence type="ECO:0000259" key="7">
    <source>
        <dbReference type="Pfam" id="PF00246"/>
    </source>
</evidence>
<dbReference type="EMBL" id="JADBED010000001">
    <property type="protein sequence ID" value="MBE1524812.1"/>
    <property type="molecule type" value="Genomic_DNA"/>
</dbReference>
<evidence type="ECO:0000313" key="8">
    <source>
        <dbReference type="EMBL" id="MBE1524812.1"/>
    </source>
</evidence>